<organism evidence="4">
    <name type="scientific">Tanacetum cinerariifolium</name>
    <name type="common">Dalmatian daisy</name>
    <name type="synonym">Chrysanthemum cinerariifolium</name>
    <dbReference type="NCBI Taxonomy" id="118510"/>
    <lineage>
        <taxon>Eukaryota</taxon>
        <taxon>Viridiplantae</taxon>
        <taxon>Streptophyta</taxon>
        <taxon>Embryophyta</taxon>
        <taxon>Tracheophyta</taxon>
        <taxon>Spermatophyta</taxon>
        <taxon>Magnoliopsida</taxon>
        <taxon>eudicotyledons</taxon>
        <taxon>Gunneridae</taxon>
        <taxon>Pentapetalae</taxon>
        <taxon>asterids</taxon>
        <taxon>campanulids</taxon>
        <taxon>Asterales</taxon>
        <taxon>Asteraceae</taxon>
        <taxon>Asteroideae</taxon>
        <taxon>Anthemideae</taxon>
        <taxon>Anthemidinae</taxon>
        <taxon>Tanacetum</taxon>
    </lineage>
</organism>
<keyword evidence="2" id="KW-0812">Transmembrane</keyword>
<proteinExistence type="predicted"/>
<reference evidence="4" key="1">
    <citation type="journal article" date="2019" name="Sci. Rep.">
        <title>Draft genome of Tanacetum cinerariifolium, the natural source of mosquito coil.</title>
        <authorList>
            <person name="Yamashiro T."/>
            <person name="Shiraishi A."/>
            <person name="Satake H."/>
            <person name="Nakayama K."/>
        </authorList>
    </citation>
    <scope>NUCLEOTIDE SEQUENCE</scope>
</reference>
<dbReference type="PANTHER" id="PTHR31513:SF12">
    <property type="entry name" value="GLYCINE-RICH PROTEIN"/>
    <property type="match status" value="1"/>
</dbReference>
<feature type="compositionally biased region" description="Pro residues" evidence="1">
    <location>
        <begin position="68"/>
        <end position="79"/>
    </location>
</feature>
<gene>
    <name evidence="4" type="ORF">Tci_028327</name>
</gene>
<name>A0A6L2L570_TANCI</name>
<dbReference type="PANTHER" id="PTHR31513">
    <property type="entry name" value="EPHRIN TYPE-B RECEPTOR"/>
    <property type="match status" value="1"/>
</dbReference>
<dbReference type="Pfam" id="PF26010">
    <property type="entry name" value="DUF8003"/>
    <property type="match status" value="1"/>
</dbReference>
<comment type="caution">
    <text evidence="4">The sequence shown here is derived from an EMBL/GenBank/DDBJ whole genome shotgun (WGS) entry which is preliminary data.</text>
</comment>
<feature type="transmembrane region" description="Helical" evidence="2">
    <location>
        <begin position="1304"/>
        <end position="1325"/>
    </location>
</feature>
<feature type="transmembrane region" description="Helical" evidence="2">
    <location>
        <begin position="904"/>
        <end position="924"/>
    </location>
</feature>
<keyword evidence="2" id="KW-1133">Transmembrane helix</keyword>
<feature type="transmembrane region" description="Helical" evidence="2">
    <location>
        <begin position="1331"/>
        <end position="1350"/>
    </location>
</feature>
<keyword evidence="2" id="KW-0472">Membrane</keyword>
<evidence type="ECO:0000259" key="3">
    <source>
        <dbReference type="Pfam" id="PF26010"/>
    </source>
</evidence>
<dbReference type="EMBL" id="BKCJ010003647">
    <property type="protein sequence ID" value="GEU56349.1"/>
    <property type="molecule type" value="Genomic_DNA"/>
</dbReference>
<feature type="domain" description="DUF8003" evidence="3">
    <location>
        <begin position="816"/>
        <end position="890"/>
    </location>
</feature>
<feature type="transmembrane region" description="Helical" evidence="2">
    <location>
        <begin position="1371"/>
        <end position="1395"/>
    </location>
</feature>
<dbReference type="InterPro" id="IPR058316">
    <property type="entry name" value="DUF8003"/>
</dbReference>
<protein>
    <submittedName>
        <fullName evidence="4">Putative glycine-rich protein</fullName>
    </submittedName>
</protein>
<sequence>MRITLLLSEEKGREQIHAPANASTIRIRRVSAGTSFDRATVEGFGYEYDDFSDDSEGFIKLFHQDYSPPAPPPPPPRPPSGTCEGDLGGVGSLDTTCEVVDSLSLTESMYIAGKGSLFILDNVSVSCDVNPGCEIGINVTGDFSLGENARIVVGTFELIAANATFGVGSVVNVTGLGGDPPEQTSGTPSGYDGAGGGYGGRGAACLFSDKKLPEDVWGGDAYSWSSLQKPWSYGSKGGTTSKEVDYGGGGGGRIKVVVTSLIEMNGRLLAEGGDGGTKGGGGSGGSIFLKAYKMTGSGNISACGGNGFGGGGGGRISTDVFSRHEEPKISVHGGNSVGCPTNAGAAGTFYDAVTRSLTVDNFNMTTDTDTILMEVSYQPLMTNIFIQNLAKVSVPLLWSRVQVQGQISVLGGGTLSFGLSHYALSEFELLAEELLMSDSAIKVYGALRMTVKMFLMWNSQLLIDVEGDRNVQNSFLEASNLIVLKESSTIHSNANLGVHGQGLLNLSGPGDCIEAQRLVLSLFYGVNLGPGAVLRGPLENFTANAVTPKLNCNSQQCPDELLNPPDDCNVNASLSFTLQICRVEDILVQGLIRGSIVNFHRARTITVESTGTISTSKMGCIGGMGKGNVLSVGIGSGGGYGGSGGSGCYNDTCIDGGLPYGDASLPCFLGSGGGNDIITDSTAGGGVLVIGSLEHPLSSLSIDGSLGADGGSYAENIDYKHHGITDWFQGSGGGSGGTILLFLNALTVGESGILSSGGGRGTPNGSGGGGGGRIHFHWSHIPTGEVYQPIATVKGNITTRGGLGGHEGGAGEIGSVTGKSCPKGLYGTFCEECPVGTYKNVTGSDKELCFECPSNELPHRAYYIYVRGGTAETPCPYKCISDKYHMPHCYTALEELMETFGGPWLFGLLLLGLLILLALVLSVARMKFVGFDESSGSSRAQGSQTDHSFPFLESLNEVLETNRVEESQGHVHRMYFMGQNTFRQPWHLPHTPPEQVIDIVYEGAFNRFVEEINALATYQWWEGSIYSILIFFAYPLAWSWQQWRQKLKLQRLREFVRSEYDHACLRSCRSRALYEGLKVAATSDLMLGYVDFFLGGDEKRSDLPPRLHQRLPLSLLFGGDGSYMAPFSLHNDNVITSLMNQRVLSPTTWFRFVAGLNAQLRLVRRGRLRVMFRTVVTWMETYANPTLKNYGVRVDLALFQATSGDSYQYGILVSSVRIDGATRRGLLASSNNDSAFQEDPTIDSEEQKASNQIHGNADDNMTQKKSYARVLDINSLKTLNENREIFFLLSFIIHNTKPLGHQDLVGLVISMLLLGDFSLVLLTLLQLYSFSLAHVFLVLFILPLGILLPFPAGINALFSQGPRRSAGLARIYALWNIMSLVNVVVAFICGYAHYSTQPSKIPSDVQPWSMEESEWWIFPVALVLCKCIQSHFVNWHIANLEIQDRSLYSNDITAFWHSS</sequence>
<evidence type="ECO:0000256" key="1">
    <source>
        <dbReference type="SAM" id="MobiDB-lite"/>
    </source>
</evidence>
<evidence type="ECO:0000256" key="2">
    <source>
        <dbReference type="SAM" id="Phobius"/>
    </source>
</evidence>
<feature type="region of interest" description="Disordered" evidence="1">
    <location>
        <begin position="64"/>
        <end position="88"/>
    </location>
</feature>
<accession>A0A6L2L570</accession>
<evidence type="ECO:0000313" key="4">
    <source>
        <dbReference type="EMBL" id="GEU56349.1"/>
    </source>
</evidence>